<evidence type="ECO:0000256" key="5">
    <source>
        <dbReference type="ARBA" id="ARBA00022692"/>
    </source>
</evidence>
<name>A0AAN0XTU3_9VIBR</name>
<dbReference type="PANTHER" id="PTHR30269:SF37">
    <property type="entry name" value="MEMBRANE TRANSPORTER PROTEIN"/>
    <property type="match status" value="1"/>
</dbReference>
<gene>
    <name evidence="9" type="ORF">A6E01_04545</name>
</gene>
<accession>A0AAN0XTU3</accession>
<protein>
    <recommendedName>
        <fullName evidence="8">Probable membrane transporter protein</fullName>
    </recommendedName>
</protein>
<dbReference type="AlphaFoldDB" id="A0AAN0XTU3"/>
<feature type="transmembrane region" description="Helical" evidence="8">
    <location>
        <begin position="155"/>
        <end position="175"/>
    </location>
</feature>
<dbReference type="PANTHER" id="PTHR30269">
    <property type="entry name" value="TRANSMEMBRANE PROTEIN YFCA"/>
    <property type="match status" value="1"/>
</dbReference>
<evidence type="ECO:0000256" key="6">
    <source>
        <dbReference type="ARBA" id="ARBA00022989"/>
    </source>
</evidence>
<feature type="transmembrane region" description="Helical" evidence="8">
    <location>
        <begin position="73"/>
        <end position="91"/>
    </location>
</feature>
<evidence type="ECO:0000256" key="2">
    <source>
        <dbReference type="ARBA" id="ARBA00009142"/>
    </source>
</evidence>
<feature type="transmembrane region" description="Helical" evidence="8">
    <location>
        <begin position="41"/>
        <end position="61"/>
    </location>
</feature>
<evidence type="ECO:0000256" key="1">
    <source>
        <dbReference type="ARBA" id="ARBA00004651"/>
    </source>
</evidence>
<comment type="subcellular location">
    <subcellularLocation>
        <location evidence="1 8">Cell membrane</location>
        <topology evidence="1 8">Multi-pass membrane protein</topology>
    </subcellularLocation>
</comment>
<dbReference type="InterPro" id="IPR002781">
    <property type="entry name" value="TM_pro_TauE-like"/>
</dbReference>
<keyword evidence="6 8" id="KW-1133">Transmembrane helix</keyword>
<feature type="transmembrane region" description="Helical" evidence="8">
    <location>
        <begin position="97"/>
        <end position="115"/>
    </location>
</feature>
<keyword evidence="7 8" id="KW-0472">Membrane</keyword>
<dbReference type="InterPro" id="IPR052017">
    <property type="entry name" value="TSUP"/>
</dbReference>
<feature type="transmembrane region" description="Helical" evidence="8">
    <location>
        <begin position="127"/>
        <end position="149"/>
    </location>
</feature>
<dbReference type="Proteomes" id="UP000092018">
    <property type="component" value="Chromosome 1"/>
</dbReference>
<keyword evidence="4 8" id="KW-1003">Cell membrane</keyword>
<keyword evidence="5 8" id="KW-0812">Transmembrane</keyword>
<dbReference type="Pfam" id="PF01925">
    <property type="entry name" value="TauE"/>
    <property type="match status" value="1"/>
</dbReference>
<dbReference type="GO" id="GO:0005886">
    <property type="term" value="C:plasma membrane"/>
    <property type="evidence" value="ECO:0007669"/>
    <property type="project" value="UniProtKB-SubCell"/>
</dbReference>
<feature type="transmembrane region" description="Helical" evidence="8">
    <location>
        <begin position="214"/>
        <end position="236"/>
    </location>
</feature>
<evidence type="ECO:0000256" key="4">
    <source>
        <dbReference type="ARBA" id="ARBA00022475"/>
    </source>
</evidence>
<sequence>MDPNIIIASILIFIGAFIQTTTGFGMAIVVSPVLILIAPDFIPGPMIIVGLFLSSINAIKYRDHISLVRLKSAFVGLLPGIISGGLLLYFIDVTKFSLFIGIVVLLAVIVSLLPMKIDETPRRLVSAGFLSGFLGMSSGIGGPPLALLWQHQAAMLVRANLAAFFVISSTISLIIQIPIGYMSMKHLYLSLPLLPASYFGGRLAIIFVERIPQHMVRALSLGLCSIAALGTIYSSIIRM</sequence>
<reference evidence="9 10" key="1">
    <citation type="submission" date="2016-06" db="EMBL/GenBank/DDBJ databases">
        <title>Adaptive Radiation by Waves of Gene Transfer Leads to Fine-Scale Resource Partitioning in Marine Microbes.</title>
        <authorList>
            <person name="Hehemann J.-H."/>
            <person name="Arevalo P."/>
            <person name="Datta M.S."/>
            <person name="Yu X."/>
            <person name="Corzett C."/>
            <person name="Henschel A."/>
            <person name="Preheim S.P."/>
            <person name="Timberlake S."/>
            <person name="Alm E.J."/>
            <person name="Polz M.F."/>
        </authorList>
    </citation>
    <scope>NUCLEOTIDE SEQUENCE [LARGE SCALE GENOMIC DNA]</scope>
    <source>
        <strain evidence="9 10">FF50</strain>
    </source>
</reference>
<dbReference type="KEGG" id="vbr:A6E01_04545"/>
<evidence type="ECO:0000256" key="7">
    <source>
        <dbReference type="ARBA" id="ARBA00023136"/>
    </source>
</evidence>
<comment type="similarity">
    <text evidence="2 8">Belongs to the 4-toluene sulfonate uptake permease (TSUP) (TC 2.A.102) family.</text>
</comment>
<keyword evidence="3" id="KW-0813">Transport</keyword>
<feature type="transmembrane region" description="Helical" evidence="8">
    <location>
        <begin position="7"/>
        <end position="35"/>
    </location>
</feature>
<dbReference type="EMBL" id="CP016177">
    <property type="protein sequence ID" value="ANO32503.1"/>
    <property type="molecule type" value="Genomic_DNA"/>
</dbReference>
<evidence type="ECO:0000256" key="8">
    <source>
        <dbReference type="RuleBase" id="RU363041"/>
    </source>
</evidence>
<evidence type="ECO:0000256" key="3">
    <source>
        <dbReference type="ARBA" id="ARBA00022448"/>
    </source>
</evidence>
<proteinExistence type="inferred from homology"/>
<dbReference type="RefSeq" id="WP_065209671.1">
    <property type="nucleotide sequence ID" value="NZ_CP016177.1"/>
</dbReference>
<feature type="transmembrane region" description="Helical" evidence="8">
    <location>
        <begin position="187"/>
        <end position="208"/>
    </location>
</feature>
<evidence type="ECO:0000313" key="10">
    <source>
        <dbReference type="Proteomes" id="UP000092018"/>
    </source>
</evidence>
<evidence type="ECO:0000313" key="9">
    <source>
        <dbReference type="EMBL" id="ANO32503.1"/>
    </source>
</evidence>
<organism evidence="9 10">
    <name type="scientific">Vibrio breoganii</name>
    <dbReference type="NCBI Taxonomy" id="553239"/>
    <lineage>
        <taxon>Bacteria</taxon>
        <taxon>Pseudomonadati</taxon>
        <taxon>Pseudomonadota</taxon>
        <taxon>Gammaproteobacteria</taxon>
        <taxon>Vibrionales</taxon>
        <taxon>Vibrionaceae</taxon>
        <taxon>Vibrio</taxon>
    </lineage>
</organism>